<evidence type="ECO:0000259" key="13">
    <source>
        <dbReference type="PROSITE" id="PS51686"/>
    </source>
</evidence>
<feature type="binding site" evidence="11">
    <location>
        <position position="260"/>
    </location>
    <ligand>
        <name>S-adenosyl-L-methionine</name>
        <dbReference type="ChEBI" id="CHEBI:59789"/>
    </ligand>
</feature>
<dbReference type="PANTHER" id="PTHR22808:SF1">
    <property type="entry name" value="RNA CYTOSINE-C(5)-METHYLTRANSFERASE NSUN2-RELATED"/>
    <property type="match status" value="1"/>
</dbReference>
<sequence length="465" mass="53612">MFRCNRTDTYFVNFERYFSIIKYFPMGKGRKKRFQHKRGNATSSDNQRKEREPAQAYKDIIKENANFEKYYKTQGIVPPEEWENFMKVLRESLPATFRITGYRGQAKALLNIIKGKYFEDLLKIKSNETDSWKPFSLPWYPADLAWQMKLSRVTIRSSEGFRQLHNFLVSETETGNISRQETVSMIPPLLLGVQPHHKVLDMCAAPGSKTAQLIEFLHSDEGKIPDGLIVANDLDNRRCYMLVHQAKRLNSPCLLITNNDAANFPNIKIKEDEKMSYLKFDRILCDVPCSGDGTIRKTAEIWKKWNTANGNNLHGLQLRILRRGLEMLAPGGRIVYSTCSLNPVENEAVISTILQEAKGTAELLDVASSLQGLKTCPGLSYWKVANKELEFFEKFEEVPEKNLTHIRPHMFPPSSEVLQDLHLEWCLRVLPHHQDTGGFFVAVIQKTNKLPWEKTIDDVKENRDR</sequence>
<evidence type="ECO:0000256" key="8">
    <source>
        <dbReference type="ARBA" id="ARBA00022694"/>
    </source>
</evidence>
<dbReference type="GO" id="GO:0016428">
    <property type="term" value="F:tRNA (cytidine-5-)-methyltransferase activity"/>
    <property type="evidence" value="ECO:0007669"/>
    <property type="project" value="InterPro"/>
</dbReference>
<gene>
    <name evidence="14" type="ORF">X975_24141</name>
</gene>
<dbReference type="STRING" id="407821.A0A087U0V9"/>
<dbReference type="Pfam" id="PF01189">
    <property type="entry name" value="Methyltr_RsmB-F"/>
    <property type="match status" value="1"/>
</dbReference>
<keyword evidence="8" id="KW-0819">tRNA processing</keyword>
<evidence type="ECO:0000256" key="10">
    <source>
        <dbReference type="ARBA" id="ARBA00023242"/>
    </source>
</evidence>
<keyword evidence="4" id="KW-0820">tRNA-binding</keyword>
<dbReference type="PRINTS" id="PR02008">
    <property type="entry name" value="RCMTFAMILY"/>
</dbReference>
<feature type="region of interest" description="Disordered" evidence="12">
    <location>
        <begin position="34"/>
        <end position="53"/>
    </location>
</feature>
<evidence type="ECO:0000313" key="15">
    <source>
        <dbReference type="Proteomes" id="UP000054359"/>
    </source>
</evidence>
<dbReference type="InterPro" id="IPR023270">
    <property type="entry name" value="RCMT_NCL1"/>
</dbReference>
<dbReference type="GO" id="GO:0000049">
    <property type="term" value="F:tRNA binding"/>
    <property type="evidence" value="ECO:0007669"/>
    <property type="project" value="UniProtKB-KW"/>
</dbReference>
<evidence type="ECO:0000256" key="6">
    <source>
        <dbReference type="ARBA" id="ARBA00022679"/>
    </source>
</evidence>
<feature type="non-terminal residue" evidence="14">
    <location>
        <position position="465"/>
    </location>
</feature>
<accession>A0A087U0V9</accession>
<dbReference type="InterPro" id="IPR001678">
    <property type="entry name" value="MeTrfase_RsmB-F_NOP2_dom"/>
</dbReference>
<dbReference type="GO" id="GO:0005634">
    <property type="term" value="C:nucleus"/>
    <property type="evidence" value="ECO:0007669"/>
    <property type="project" value="UniProtKB-SubCell"/>
</dbReference>
<name>A0A087U0V9_STEMI</name>
<feature type="binding site" evidence="11">
    <location>
        <position position="286"/>
    </location>
    <ligand>
        <name>S-adenosyl-L-methionine</name>
        <dbReference type="ChEBI" id="CHEBI:59789"/>
    </ligand>
</feature>
<dbReference type="CDD" id="cd02440">
    <property type="entry name" value="AdoMet_MTases"/>
    <property type="match status" value="1"/>
</dbReference>
<proteinExistence type="inferred from homology"/>
<reference evidence="14 15" key="1">
    <citation type="submission" date="2013-11" db="EMBL/GenBank/DDBJ databases">
        <title>Genome sequencing of Stegodyphus mimosarum.</title>
        <authorList>
            <person name="Bechsgaard J."/>
        </authorList>
    </citation>
    <scope>NUCLEOTIDE SEQUENCE [LARGE SCALE GENOMIC DNA]</scope>
</reference>
<keyword evidence="7 11" id="KW-0949">S-adenosyl-L-methionine</keyword>
<dbReference type="GO" id="GO:0005737">
    <property type="term" value="C:cytoplasm"/>
    <property type="evidence" value="ECO:0007669"/>
    <property type="project" value="TreeGrafter"/>
</dbReference>
<dbReference type="EMBL" id="KK117624">
    <property type="protein sequence ID" value="KFM70998.1"/>
    <property type="molecule type" value="Genomic_DNA"/>
</dbReference>
<comment type="similarity">
    <text evidence="2 11">Belongs to the class I-like SAM-binding methyltransferase superfamily. RsmB/NOP family.</text>
</comment>
<dbReference type="InterPro" id="IPR029063">
    <property type="entry name" value="SAM-dependent_MTases_sf"/>
</dbReference>
<evidence type="ECO:0000256" key="2">
    <source>
        <dbReference type="ARBA" id="ARBA00007494"/>
    </source>
</evidence>
<evidence type="ECO:0000256" key="1">
    <source>
        <dbReference type="ARBA" id="ARBA00004123"/>
    </source>
</evidence>
<dbReference type="PRINTS" id="PR02011">
    <property type="entry name" value="RCMTNCL1"/>
</dbReference>
<feature type="binding site" evidence="11">
    <location>
        <begin position="203"/>
        <end position="209"/>
    </location>
    <ligand>
        <name>S-adenosyl-L-methionine</name>
        <dbReference type="ChEBI" id="CHEBI:59789"/>
    </ligand>
</feature>
<dbReference type="OMA" id="NHQAQKF"/>
<dbReference type="InterPro" id="IPR023267">
    <property type="entry name" value="RCMT"/>
</dbReference>
<keyword evidence="5 11" id="KW-0489">Methyltransferase</keyword>
<feature type="binding site" evidence="11">
    <location>
        <position position="233"/>
    </location>
    <ligand>
        <name>S-adenosyl-L-methionine</name>
        <dbReference type="ChEBI" id="CHEBI:59789"/>
    </ligand>
</feature>
<dbReference type="SUPFAM" id="SSF53335">
    <property type="entry name" value="S-adenosyl-L-methionine-dependent methyltransferases"/>
    <property type="match status" value="1"/>
</dbReference>
<keyword evidence="15" id="KW-1185">Reference proteome</keyword>
<evidence type="ECO:0000256" key="12">
    <source>
        <dbReference type="SAM" id="MobiDB-lite"/>
    </source>
</evidence>
<dbReference type="PANTHER" id="PTHR22808">
    <property type="entry name" value="NCL1 YEAST -RELATED NOL1/NOP2/FMU SUN DOMAIN-CONTAINING"/>
    <property type="match status" value="1"/>
</dbReference>
<evidence type="ECO:0000256" key="4">
    <source>
        <dbReference type="ARBA" id="ARBA00022555"/>
    </source>
</evidence>
<feature type="domain" description="SAM-dependent MTase RsmB/NOP-type" evidence="13">
    <location>
        <begin position="85"/>
        <end position="447"/>
    </location>
</feature>
<keyword evidence="6 11" id="KW-0808">Transferase</keyword>
<comment type="subcellular location">
    <subcellularLocation>
        <location evidence="1">Nucleus</location>
    </subcellularLocation>
</comment>
<feature type="active site" description="Nucleophile" evidence="11">
    <location>
        <position position="339"/>
    </location>
</feature>
<evidence type="ECO:0000256" key="9">
    <source>
        <dbReference type="ARBA" id="ARBA00022884"/>
    </source>
</evidence>
<dbReference type="EC" id="2.1.1.203" evidence="3"/>
<keyword evidence="9 11" id="KW-0694">RNA-binding</keyword>
<dbReference type="Proteomes" id="UP000054359">
    <property type="component" value="Unassembled WGS sequence"/>
</dbReference>
<protein>
    <recommendedName>
        <fullName evidence="3">tRNA (cytosine(34)-C(5))-methyltransferase</fullName>
        <ecNumber evidence="3">2.1.1.203</ecNumber>
    </recommendedName>
</protein>
<evidence type="ECO:0000256" key="3">
    <source>
        <dbReference type="ARBA" id="ARBA00012629"/>
    </source>
</evidence>
<evidence type="ECO:0000256" key="11">
    <source>
        <dbReference type="PROSITE-ProRule" id="PRU01023"/>
    </source>
</evidence>
<organism evidence="14 15">
    <name type="scientific">Stegodyphus mimosarum</name>
    <name type="common">African social velvet spider</name>
    <dbReference type="NCBI Taxonomy" id="407821"/>
    <lineage>
        <taxon>Eukaryota</taxon>
        <taxon>Metazoa</taxon>
        <taxon>Ecdysozoa</taxon>
        <taxon>Arthropoda</taxon>
        <taxon>Chelicerata</taxon>
        <taxon>Arachnida</taxon>
        <taxon>Araneae</taxon>
        <taxon>Araneomorphae</taxon>
        <taxon>Entelegynae</taxon>
        <taxon>Eresoidea</taxon>
        <taxon>Eresidae</taxon>
        <taxon>Stegodyphus</taxon>
    </lineage>
</organism>
<dbReference type="GO" id="GO:0030488">
    <property type="term" value="P:tRNA methylation"/>
    <property type="evidence" value="ECO:0007669"/>
    <property type="project" value="TreeGrafter"/>
</dbReference>
<dbReference type="PROSITE" id="PS01153">
    <property type="entry name" value="NOL1_NOP2_SUN"/>
    <property type="match status" value="1"/>
</dbReference>
<keyword evidence="10" id="KW-0539">Nucleus</keyword>
<dbReference type="OrthoDB" id="6093671at2759"/>
<dbReference type="Gene3D" id="3.40.50.150">
    <property type="entry name" value="Vaccinia Virus protein VP39"/>
    <property type="match status" value="1"/>
</dbReference>
<dbReference type="AlphaFoldDB" id="A0A087U0V9"/>
<evidence type="ECO:0000256" key="7">
    <source>
        <dbReference type="ARBA" id="ARBA00022691"/>
    </source>
</evidence>
<dbReference type="PROSITE" id="PS51686">
    <property type="entry name" value="SAM_MT_RSMB_NOP"/>
    <property type="match status" value="1"/>
</dbReference>
<evidence type="ECO:0000256" key="5">
    <source>
        <dbReference type="ARBA" id="ARBA00022603"/>
    </source>
</evidence>
<dbReference type="InterPro" id="IPR018314">
    <property type="entry name" value="RsmB/NOL1/NOP2-like_CS"/>
</dbReference>
<dbReference type="InterPro" id="IPR049560">
    <property type="entry name" value="MeTrfase_RsmB-F_NOP2_cat"/>
</dbReference>
<evidence type="ECO:0000313" key="14">
    <source>
        <dbReference type="EMBL" id="KFM70998.1"/>
    </source>
</evidence>